<proteinExistence type="predicted"/>
<dbReference type="InterPro" id="IPR025932">
    <property type="entry name" value="Trypano_VSG_B_N_dom"/>
</dbReference>
<dbReference type="GO" id="GO:0098552">
    <property type="term" value="C:side of membrane"/>
    <property type="evidence" value="ECO:0007669"/>
    <property type="project" value="UniProtKB-KW"/>
</dbReference>
<evidence type="ECO:0000256" key="6">
    <source>
        <dbReference type="ARBA" id="ARBA00023136"/>
    </source>
</evidence>
<dbReference type="VEuPathDB" id="TriTrypDB:TvY486_0038850"/>
<keyword evidence="6" id="KW-0472">Membrane</keyword>
<comment type="subcellular location">
    <subcellularLocation>
        <location evidence="2">Cell membrane</location>
        <topology evidence="2">Lipid-anchor</topology>
        <topology evidence="2">GPI-anchor</topology>
    </subcellularLocation>
</comment>
<feature type="region of interest" description="Disordered" evidence="9">
    <location>
        <begin position="356"/>
        <end position="425"/>
    </location>
</feature>
<keyword evidence="3" id="KW-1003">Cell membrane</keyword>
<feature type="compositionally biased region" description="Basic and acidic residues" evidence="9">
    <location>
        <begin position="356"/>
        <end position="389"/>
    </location>
</feature>
<evidence type="ECO:0000256" key="4">
    <source>
        <dbReference type="ARBA" id="ARBA00022622"/>
    </source>
</evidence>
<dbReference type="AlphaFoldDB" id="F9WTU5"/>
<dbReference type="Proteomes" id="UP000009027">
    <property type="component" value="Unassembled WGS sequence"/>
</dbReference>
<keyword evidence="13" id="KW-1185">Reference proteome</keyword>
<evidence type="ECO:0000256" key="10">
    <source>
        <dbReference type="SAM" id="SignalP"/>
    </source>
</evidence>
<evidence type="ECO:0000313" key="13">
    <source>
        <dbReference type="Proteomes" id="UP000009027"/>
    </source>
</evidence>
<evidence type="ECO:0000256" key="5">
    <source>
        <dbReference type="ARBA" id="ARBA00022729"/>
    </source>
</evidence>
<dbReference type="EMBL" id="CAEX01006773">
    <property type="protein sequence ID" value="CCD20991.1"/>
    <property type="molecule type" value="Genomic_DNA"/>
</dbReference>
<evidence type="ECO:0000256" key="8">
    <source>
        <dbReference type="ARBA" id="ARBA00023288"/>
    </source>
</evidence>
<evidence type="ECO:0000256" key="9">
    <source>
        <dbReference type="SAM" id="MobiDB-lite"/>
    </source>
</evidence>
<evidence type="ECO:0000256" key="7">
    <source>
        <dbReference type="ARBA" id="ARBA00023180"/>
    </source>
</evidence>
<name>F9WTU5_TRYVY</name>
<feature type="compositionally biased region" description="Polar residues" evidence="9">
    <location>
        <begin position="391"/>
        <end position="403"/>
    </location>
</feature>
<keyword evidence="5 10" id="KW-0732">Signal</keyword>
<gene>
    <name evidence="12" type="ORF">TvY486_0038850</name>
</gene>
<evidence type="ECO:0000256" key="2">
    <source>
        <dbReference type="ARBA" id="ARBA00004609"/>
    </source>
</evidence>
<accession>F9WTU5</accession>
<reference evidence="12 13" key="1">
    <citation type="journal article" date="2012" name="Proc. Natl. Acad. Sci. U.S.A.">
        <title>Antigenic diversity is generated by distinct evolutionary mechanisms in African trypanosome species.</title>
        <authorList>
            <person name="Jackson A.P."/>
            <person name="Berry A."/>
            <person name="Aslett M."/>
            <person name="Allison H.C."/>
            <person name="Burton P."/>
            <person name="Vavrova-Anderson J."/>
            <person name="Brown R."/>
            <person name="Browne H."/>
            <person name="Corton N."/>
            <person name="Hauser H."/>
            <person name="Gamble J."/>
            <person name="Gilderthorp R."/>
            <person name="Marcello L."/>
            <person name="McQuillan J."/>
            <person name="Otto T.D."/>
            <person name="Quail M.A."/>
            <person name="Sanders M.J."/>
            <person name="van Tonder A."/>
            <person name="Ginger M.L."/>
            <person name="Field M.C."/>
            <person name="Barry J.D."/>
            <person name="Hertz-Fowler C."/>
            <person name="Berriman M."/>
        </authorList>
    </citation>
    <scope>NUCLEOTIDE SEQUENCE</scope>
    <source>
        <strain evidence="12 13">Y486</strain>
    </source>
</reference>
<keyword evidence="8" id="KW-0449">Lipoprotein</keyword>
<evidence type="ECO:0000313" key="12">
    <source>
        <dbReference type="EMBL" id="CCD20991.1"/>
    </source>
</evidence>
<protein>
    <submittedName>
        <fullName evidence="12">Variant surface glycoprotein, (VSG), putative</fullName>
    </submittedName>
</protein>
<dbReference type="Pfam" id="PF13206">
    <property type="entry name" value="VSG_B"/>
    <property type="match status" value="1"/>
</dbReference>
<dbReference type="GO" id="GO:0005886">
    <property type="term" value="C:plasma membrane"/>
    <property type="evidence" value="ECO:0007669"/>
    <property type="project" value="UniProtKB-SubCell"/>
</dbReference>
<feature type="signal peptide" evidence="10">
    <location>
        <begin position="1"/>
        <end position="20"/>
    </location>
</feature>
<keyword evidence="4" id="KW-0336">GPI-anchor</keyword>
<evidence type="ECO:0000256" key="1">
    <source>
        <dbReference type="ARBA" id="ARBA00002523"/>
    </source>
</evidence>
<keyword evidence="7" id="KW-0325">Glycoprotein</keyword>
<organism evidence="12 13">
    <name type="scientific">Trypanosoma vivax (strain Y486)</name>
    <dbReference type="NCBI Taxonomy" id="1055687"/>
    <lineage>
        <taxon>Eukaryota</taxon>
        <taxon>Discoba</taxon>
        <taxon>Euglenozoa</taxon>
        <taxon>Kinetoplastea</taxon>
        <taxon>Metakinetoplastina</taxon>
        <taxon>Trypanosomatida</taxon>
        <taxon>Trypanosomatidae</taxon>
        <taxon>Trypanosoma</taxon>
        <taxon>Duttonella</taxon>
    </lineage>
</organism>
<feature type="domain" description="Trypanosome variant surface glycoprotein B-type N-terminal" evidence="11">
    <location>
        <begin position="8"/>
        <end position="341"/>
    </location>
</feature>
<evidence type="ECO:0000259" key="11">
    <source>
        <dbReference type="Pfam" id="PF13206"/>
    </source>
</evidence>
<feature type="chain" id="PRO_5003390854" evidence="10">
    <location>
        <begin position="21"/>
        <end position="449"/>
    </location>
</feature>
<sequence length="449" mass="47565">MLCCLLSFALILAAARLGRGAGENNAEFRAACAIATQAQDIVEDTTPEAAGTLAKLLEAAEGMKKEDIAAALAAVAVNNVTGDASGVTAEERKNATLLAAKMLEAGTWDTSDTLAHAVALAVQAKQEWKQVAQLMDRAKKAANKGLYALKQDVAGNISDLTEGMVTWKVSVHPKTMAVGTATSGSPRFTEEAGQALAADITCLCPSAAHQNECITIKNSGNVIDSKVTDTRTAITAWNTLRKYCIAPIRGRATKGSILAAIAHLKAMLGTNTATTTTAESLKHITHALGQQDQPNSATQGIKFVTYGAYAQGKIPWEQALIDAGDALDKGRRIAEHAESAAELALGLVTAWAPVQRNERGRTERRDEKETDNTDQQGDKEKTRENEKANASHRTQQECTQTGGTWKEGRCQSTAHHAESAKAHTGKAQTIQNAMRAGMMLAALVVKTPA</sequence>
<comment type="function">
    <text evidence="1">VSG forms a coat on the surface of the parasite. The trypanosome evades the immune response of the host by expressing a series of antigenically distinct VSGs from an estimated 1000 VSG genes.</text>
</comment>
<evidence type="ECO:0000256" key="3">
    <source>
        <dbReference type="ARBA" id="ARBA00022475"/>
    </source>
</evidence>